<protein>
    <recommendedName>
        <fullName evidence="2">BAH domain-containing protein</fullName>
    </recommendedName>
</protein>
<dbReference type="OrthoDB" id="1883212at2759"/>
<feature type="region of interest" description="Disordered" evidence="1">
    <location>
        <begin position="403"/>
        <end position="480"/>
    </location>
</feature>
<dbReference type="PANTHER" id="PTHR31917:SF3">
    <property type="entry name" value="BROMO ADJACENT-LIKE DOMAIN PROTEIN"/>
    <property type="match status" value="1"/>
</dbReference>
<dbReference type="PANTHER" id="PTHR31917">
    <property type="entry name" value="AGENET DOMAIN-CONTAINING PROTEIN-RELATED"/>
    <property type="match status" value="1"/>
</dbReference>
<dbReference type="AlphaFoldDB" id="A0A314XU88"/>
<dbReference type="InterPro" id="IPR043151">
    <property type="entry name" value="BAH_sf"/>
</dbReference>
<dbReference type="SMART" id="SM00743">
    <property type="entry name" value="Agenet"/>
    <property type="match status" value="1"/>
</dbReference>
<dbReference type="InterPro" id="IPR008395">
    <property type="entry name" value="Agenet-like_dom"/>
</dbReference>
<proteinExistence type="predicted"/>
<sequence length="480" mass="54473">MTNTHSFVSWEEHTLCQERGNRVVHYYLKEASGEFVLAVIGTERSIRHMMYVVSEEFVETYGSKGFINACTKWRARREVVEWLTSLVSRPSWSRFQVPRKLKVHNSDIEWSGVAWSCAKQLKHYPAFCRNGATISVHSFVFIMALEEHHYLGYLEDMYEDKKGQKKVKVRWFHHTQEVKDVVPHLNPHPREVFITPHVQVISAECVDGPATVLTPKHYEKCLAIVAHNSSSGIHMCFRQLKNHMVSVLRTSQKLLKVQYDDVQDIDGSGNLEEWVPAFRVAAPDKLGMRCSGRLTIRPCCPNDSTECTFDVGVPVDAWWCDGWWEGVVTGVNISGTDTLQVYFPGEEKLMIFQRKDVRASRDWVENTWVDVKAKPDILLHISENISSSMKLLTISASSMAEEKQKLPDLSPPGDVFGNVKRVNNRKRPCTSNEDEKNNSSGGDGGDDGTCNKDELIYKEEVDPAYEKSETPGATEMAAQG</sequence>
<feature type="domain" description="BAH" evidence="2">
    <location>
        <begin position="132"/>
        <end position="251"/>
    </location>
</feature>
<gene>
    <name evidence="3" type="ORF">Pyn_29062</name>
</gene>
<dbReference type="PROSITE" id="PS51038">
    <property type="entry name" value="BAH"/>
    <property type="match status" value="1"/>
</dbReference>
<dbReference type="InterPro" id="IPR001025">
    <property type="entry name" value="BAH_dom"/>
</dbReference>
<feature type="compositionally biased region" description="Basic and acidic residues" evidence="1">
    <location>
        <begin position="449"/>
        <end position="469"/>
    </location>
</feature>
<evidence type="ECO:0000259" key="2">
    <source>
        <dbReference type="PROSITE" id="PS51038"/>
    </source>
</evidence>
<keyword evidence="4" id="KW-1185">Reference proteome</keyword>
<dbReference type="EMBL" id="PJQY01002126">
    <property type="protein sequence ID" value="PQP96256.1"/>
    <property type="molecule type" value="Genomic_DNA"/>
</dbReference>
<reference evidence="3 4" key="1">
    <citation type="submission" date="2018-02" db="EMBL/GenBank/DDBJ databases">
        <title>Draft genome of wild Prunus yedoensis var. nudiflora.</title>
        <authorList>
            <person name="Baek S."/>
            <person name="Kim J.-H."/>
            <person name="Choi K."/>
            <person name="Kim G.-B."/>
            <person name="Cho A."/>
            <person name="Jang H."/>
            <person name="Shin C.-H."/>
            <person name="Yu H.-J."/>
            <person name="Mun J.-H."/>
        </authorList>
    </citation>
    <scope>NUCLEOTIDE SEQUENCE [LARGE SCALE GENOMIC DNA]</scope>
    <source>
        <strain evidence="4">cv. Jeju island</strain>
        <tissue evidence="3">Leaf</tissue>
    </source>
</reference>
<dbReference type="Gene3D" id="2.30.30.490">
    <property type="match status" value="1"/>
</dbReference>
<comment type="caution">
    <text evidence="3">The sequence shown here is derived from an EMBL/GenBank/DDBJ whole genome shotgun (WGS) entry which is preliminary data.</text>
</comment>
<organism evidence="3 4">
    <name type="scientific">Prunus yedoensis var. nudiflora</name>
    <dbReference type="NCBI Taxonomy" id="2094558"/>
    <lineage>
        <taxon>Eukaryota</taxon>
        <taxon>Viridiplantae</taxon>
        <taxon>Streptophyta</taxon>
        <taxon>Embryophyta</taxon>
        <taxon>Tracheophyta</taxon>
        <taxon>Spermatophyta</taxon>
        <taxon>Magnoliopsida</taxon>
        <taxon>eudicotyledons</taxon>
        <taxon>Gunneridae</taxon>
        <taxon>Pentapetalae</taxon>
        <taxon>rosids</taxon>
        <taxon>fabids</taxon>
        <taxon>Rosales</taxon>
        <taxon>Rosaceae</taxon>
        <taxon>Amygdaloideae</taxon>
        <taxon>Amygdaleae</taxon>
        <taxon>Prunus</taxon>
    </lineage>
</organism>
<name>A0A314XU88_PRUYE</name>
<evidence type="ECO:0000313" key="4">
    <source>
        <dbReference type="Proteomes" id="UP000250321"/>
    </source>
</evidence>
<dbReference type="STRING" id="2094558.A0A314XU88"/>
<evidence type="ECO:0000256" key="1">
    <source>
        <dbReference type="SAM" id="MobiDB-lite"/>
    </source>
</evidence>
<dbReference type="Pfam" id="PF05641">
    <property type="entry name" value="Agenet"/>
    <property type="match status" value="1"/>
</dbReference>
<accession>A0A314XU88</accession>
<dbReference type="Proteomes" id="UP000250321">
    <property type="component" value="Unassembled WGS sequence"/>
</dbReference>
<dbReference type="Pfam" id="PF01426">
    <property type="entry name" value="BAH"/>
    <property type="match status" value="1"/>
</dbReference>
<evidence type="ECO:0000313" key="3">
    <source>
        <dbReference type="EMBL" id="PQP96256.1"/>
    </source>
</evidence>
<dbReference type="InterPro" id="IPR014002">
    <property type="entry name" value="Agenet_dom_plant"/>
</dbReference>
<dbReference type="GO" id="GO:0003682">
    <property type="term" value="F:chromatin binding"/>
    <property type="evidence" value="ECO:0007669"/>
    <property type="project" value="InterPro"/>
</dbReference>